<evidence type="ECO:0000313" key="1">
    <source>
        <dbReference type="EMBL" id="OQN95153.1"/>
    </source>
</evidence>
<dbReference type="PANTHER" id="PTHR38111:SF6">
    <property type="entry name" value="FINGER DOMAIN PROTEIN, PUTATIVE (AFU_ORTHOLOGUE AFUA_8G01940)-RELATED"/>
    <property type="match status" value="1"/>
</dbReference>
<dbReference type="AlphaFoldDB" id="A0A1V8S7Y8"/>
<dbReference type="OrthoDB" id="5126878at2759"/>
<dbReference type="InterPro" id="IPR053178">
    <property type="entry name" value="Osmoadaptation_assoc"/>
</dbReference>
<organism evidence="1 2">
    <name type="scientific">Cryoendolithus antarcticus</name>
    <dbReference type="NCBI Taxonomy" id="1507870"/>
    <lineage>
        <taxon>Eukaryota</taxon>
        <taxon>Fungi</taxon>
        <taxon>Dikarya</taxon>
        <taxon>Ascomycota</taxon>
        <taxon>Pezizomycotina</taxon>
        <taxon>Dothideomycetes</taxon>
        <taxon>Dothideomycetidae</taxon>
        <taxon>Cladosporiales</taxon>
        <taxon>Cladosporiaceae</taxon>
        <taxon>Cryoendolithus</taxon>
    </lineage>
</organism>
<dbReference type="PANTHER" id="PTHR38111">
    <property type="entry name" value="ZN(2)-C6 FUNGAL-TYPE DOMAIN-CONTAINING PROTEIN-RELATED"/>
    <property type="match status" value="1"/>
</dbReference>
<reference evidence="2" key="1">
    <citation type="submission" date="2017-03" db="EMBL/GenBank/DDBJ databases">
        <title>Genomes of endolithic fungi from Antarctica.</title>
        <authorList>
            <person name="Coleine C."/>
            <person name="Masonjones S."/>
            <person name="Stajich J.E."/>
        </authorList>
    </citation>
    <scope>NUCLEOTIDE SEQUENCE [LARGE SCALE GENOMIC DNA]</scope>
    <source>
        <strain evidence="2">CCFEE 5527</strain>
    </source>
</reference>
<dbReference type="STRING" id="1507870.A0A1V8S7Y8"/>
<dbReference type="Proteomes" id="UP000192596">
    <property type="component" value="Unassembled WGS sequence"/>
</dbReference>
<keyword evidence="2" id="KW-1185">Reference proteome</keyword>
<comment type="caution">
    <text evidence="1">The sequence shown here is derived from an EMBL/GenBank/DDBJ whole genome shotgun (WGS) entry which is preliminary data.</text>
</comment>
<evidence type="ECO:0000313" key="2">
    <source>
        <dbReference type="Proteomes" id="UP000192596"/>
    </source>
</evidence>
<dbReference type="InParanoid" id="A0A1V8S7Y8"/>
<accession>A0A1V8S7Y8</accession>
<dbReference type="EMBL" id="NAJO01000150">
    <property type="protein sequence ID" value="OQN95153.1"/>
    <property type="molecule type" value="Genomic_DNA"/>
</dbReference>
<proteinExistence type="predicted"/>
<sequence length="561" mass="62942">MVTAVKSFHFIVSNGAKVPQDASTRTLIRKQAMKDIGIARSEQAVRTVKPKLGNTTPIAIIPPIEVAIAEDTTFIDPQICELNDEELFADTNGPASTSNDQSWQLSVVSSRSPSSLTSDEGEHLYSLFSTVNPSTEYQKLRLRYSFDLMDLSFLTSFNVSQVALWTMQSQPELLQTLLGHRICSYLHHVPSRYGQGVKYFDAVLHCILAKASSRMRPSEAGPTLTATRLYVKALREVQTAISDKSKCNDADLLCAVQMLSCYEIMDSKSLSAFSNHVSGSAQLVRSRSATRFRSEYERLLFLSHVGAAYSETFFQNRASHLAEPEWMQLYDSLTEESTWLTDTHPLMIRVRKVMIYFPGILAKLDTAFDDTDDCSAADKQVAIELRLRSMQQDTLHALEAYKAHVLRTSMLRPPDCEVHKRREVFGSIMEGLCVIKRTIATICDFERPQLEHEIQSIAQLVLGLREQQEADHSWVFTIVEYGVAQLVVDTKEQWLADTSTMTAAEKTAASKSRWLAFKRAVNLDANGADYVAYNPPGRCASFAYPILTTFSETLKTHLNPM</sequence>
<protein>
    <submittedName>
        <fullName evidence="1">Uncharacterized protein</fullName>
    </submittedName>
</protein>
<gene>
    <name evidence="1" type="ORF">B0A48_18757</name>
</gene>
<name>A0A1V8S7Y8_9PEZI</name>